<keyword evidence="3 6" id="KW-0479">Metal-binding</keyword>
<gene>
    <name evidence="6" type="primary">vapC</name>
    <name evidence="7" type="ORF">ACFP3H_26070</name>
</gene>
<dbReference type="CDD" id="cd09873">
    <property type="entry name" value="PIN_Pae0151-like"/>
    <property type="match status" value="1"/>
</dbReference>
<dbReference type="RefSeq" id="WP_378609898.1">
    <property type="nucleotide sequence ID" value="NZ_JBHSQN010000017.1"/>
</dbReference>
<keyword evidence="1 6" id="KW-1277">Toxin-antitoxin system</keyword>
<keyword evidence="2 6" id="KW-0540">Nuclease</keyword>
<comment type="function">
    <text evidence="6">Toxic component of a toxin-antitoxin (TA) system. An RNase.</text>
</comment>
<dbReference type="Proteomes" id="UP001596223">
    <property type="component" value="Unassembled WGS sequence"/>
</dbReference>
<evidence type="ECO:0000256" key="3">
    <source>
        <dbReference type="ARBA" id="ARBA00022723"/>
    </source>
</evidence>
<feature type="binding site" evidence="6">
    <location>
        <position position="90"/>
    </location>
    <ligand>
        <name>Mg(2+)</name>
        <dbReference type="ChEBI" id="CHEBI:18420"/>
    </ligand>
</feature>
<dbReference type="SUPFAM" id="SSF88723">
    <property type="entry name" value="PIN domain-like"/>
    <property type="match status" value="1"/>
</dbReference>
<sequence>MIVIDAAVVVDLVIGVVDPACLGDEELAVPHLIDSEVTNALRLLARVGALTETQAALAFDGFTQLILTRFPAEPLRPRMWELRGNLSAYDATYVALTEALAATALLTTDARLATAPGLTCRVDVV</sequence>
<reference evidence="8" key="1">
    <citation type="journal article" date="2019" name="Int. J. Syst. Evol. Microbiol.">
        <title>The Global Catalogue of Microorganisms (GCM) 10K type strain sequencing project: providing services to taxonomists for standard genome sequencing and annotation.</title>
        <authorList>
            <consortium name="The Broad Institute Genomics Platform"/>
            <consortium name="The Broad Institute Genome Sequencing Center for Infectious Disease"/>
            <person name="Wu L."/>
            <person name="Ma J."/>
        </authorList>
    </citation>
    <scope>NUCLEOTIDE SEQUENCE [LARGE SCALE GENOMIC DNA]</scope>
    <source>
        <strain evidence="8">CCUG 36956</strain>
    </source>
</reference>
<dbReference type="EMBL" id="JBHSQN010000017">
    <property type="protein sequence ID" value="MFC6014536.1"/>
    <property type="molecule type" value="Genomic_DNA"/>
</dbReference>
<dbReference type="InterPro" id="IPR051619">
    <property type="entry name" value="TypeII_TA_RNase_PINc/VapC"/>
</dbReference>
<organism evidence="7 8">
    <name type="scientific">Nocardia lasii</name>
    <dbReference type="NCBI Taxonomy" id="1616107"/>
    <lineage>
        <taxon>Bacteria</taxon>
        <taxon>Bacillati</taxon>
        <taxon>Actinomycetota</taxon>
        <taxon>Actinomycetes</taxon>
        <taxon>Mycobacteriales</taxon>
        <taxon>Nocardiaceae</taxon>
        <taxon>Nocardia</taxon>
    </lineage>
</organism>
<dbReference type="EC" id="3.1.-.-" evidence="6"/>
<proteinExistence type="inferred from homology"/>
<dbReference type="InterPro" id="IPR044153">
    <property type="entry name" value="PIN_Pae0151-like"/>
</dbReference>
<comment type="caution">
    <text evidence="7">The sequence shown here is derived from an EMBL/GenBank/DDBJ whole genome shotgun (WGS) entry which is preliminary data.</text>
</comment>
<dbReference type="PANTHER" id="PTHR35901:SF1">
    <property type="entry name" value="EXONUCLEASE VAPC9"/>
    <property type="match status" value="1"/>
</dbReference>
<evidence type="ECO:0000256" key="2">
    <source>
        <dbReference type="ARBA" id="ARBA00022722"/>
    </source>
</evidence>
<dbReference type="PANTHER" id="PTHR35901">
    <property type="entry name" value="RIBONUCLEASE VAPC3"/>
    <property type="match status" value="1"/>
</dbReference>
<accession>A0ABW1JZZ8</accession>
<evidence type="ECO:0000256" key="6">
    <source>
        <dbReference type="HAMAP-Rule" id="MF_00265"/>
    </source>
</evidence>
<keyword evidence="4 6" id="KW-0378">Hydrolase</keyword>
<evidence type="ECO:0000313" key="7">
    <source>
        <dbReference type="EMBL" id="MFC6014536.1"/>
    </source>
</evidence>
<keyword evidence="8" id="KW-1185">Reference proteome</keyword>
<dbReference type="HAMAP" id="MF_00265">
    <property type="entry name" value="VapC_Nob1"/>
    <property type="match status" value="1"/>
</dbReference>
<dbReference type="InterPro" id="IPR029060">
    <property type="entry name" value="PIN-like_dom_sf"/>
</dbReference>
<evidence type="ECO:0000256" key="5">
    <source>
        <dbReference type="ARBA" id="ARBA00022842"/>
    </source>
</evidence>
<evidence type="ECO:0000256" key="1">
    <source>
        <dbReference type="ARBA" id="ARBA00022649"/>
    </source>
</evidence>
<keyword evidence="6" id="KW-0800">Toxin</keyword>
<feature type="binding site" evidence="6">
    <location>
        <position position="5"/>
    </location>
    <ligand>
        <name>Mg(2+)</name>
        <dbReference type="ChEBI" id="CHEBI:18420"/>
    </ligand>
</feature>
<dbReference type="Gene3D" id="3.40.50.1010">
    <property type="entry name" value="5'-nuclease"/>
    <property type="match status" value="1"/>
</dbReference>
<protein>
    <recommendedName>
        <fullName evidence="6">Ribonuclease VapC</fullName>
        <shortName evidence="6">RNase VapC</shortName>
        <ecNumber evidence="6">3.1.-.-</ecNumber>
    </recommendedName>
    <alternativeName>
        <fullName evidence="6">Toxin VapC</fullName>
    </alternativeName>
</protein>
<comment type="cofactor">
    <cofactor evidence="6">
        <name>Mg(2+)</name>
        <dbReference type="ChEBI" id="CHEBI:18420"/>
    </cofactor>
</comment>
<dbReference type="InterPro" id="IPR022907">
    <property type="entry name" value="VapC_family"/>
</dbReference>
<comment type="similarity">
    <text evidence="6">Belongs to the PINc/VapC protein family.</text>
</comment>
<name>A0ABW1JZZ8_9NOCA</name>
<evidence type="ECO:0000256" key="4">
    <source>
        <dbReference type="ARBA" id="ARBA00022801"/>
    </source>
</evidence>
<evidence type="ECO:0000313" key="8">
    <source>
        <dbReference type="Proteomes" id="UP001596223"/>
    </source>
</evidence>
<keyword evidence="5 6" id="KW-0460">Magnesium</keyword>